<sequence length="228" mass="25019">MTRPPVDTHTCLPMLLSRTRAVLFDFDGPICDLFVGRSTRPIAQEIKAMARKKWRVLDPVVEACEDSHSLLRLLGDMLDRSGADTLDPETLKTADELVTRYEEDAVASAVPAPEIHTLLDTLLGLGKRLVIVTNNAEKPVQKFLGIHGMSHKFEAVFGRDPYEPHRMKPDPSSVQRALRHLGDMSPDGAVMVGDQLTDLQAATSAGVRFLGYSALSSRSCHEVTSSSL</sequence>
<dbReference type="Gene3D" id="3.40.50.1000">
    <property type="entry name" value="HAD superfamily/HAD-like"/>
    <property type="match status" value="1"/>
</dbReference>
<evidence type="ECO:0000313" key="1">
    <source>
        <dbReference type="EMBL" id="MDX3133418.1"/>
    </source>
</evidence>
<dbReference type="RefSeq" id="WP_319695023.1">
    <property type="nucleotide sequence ID" value="NZ_JARAWN010000206.1"/>
</dbReference>
<organism evidence="1 2">
    <name type="scientific">Streptomyces europaeiscabiei</name>
    <dbReference type="NCBI Taxonomy" id="146819"/>
    <lineage>
        <taxon>Bacteria</taxon>
        <taxon>Bacillati</taxon>
        <taxon>Actinomycetota</taxon>
        <taxon>Actinomycetes</taxon>
        <taxon>Kitasatosporales</taxon>
        <taxon>Streptomycetaceae</taxon>
        <taxon>Streptomyces</taxon>
    </lineage>
</organism>
<dbReference type="InterPro" id="IPR041492">
    <property type="entry name" value="HAD_2"/>
</dbReference>
<comment type="caution">
    <text evidence="1">The sequence shown here is derived from an EMBL/GenBank/DDBJ whole genome shotgun (WGS) entry which is preliminary data.</text>
</comment>
<evidence type="ECO:0000313" key="2">
    <source>
        <dbReference type="Proteomes" id="UP001273589"/>
    </source>
</evidence>
<dbReference type="PANTHER" id="PTHR43434">
    <property type="entry name" value="PHOSPHOGLYCOLATE PHOSPHATASE"/>
    <property type="match status" value="1"/>
</dbReference>
<dbReference type="GO" id="GO:0006281">
    <property type="term" value="P:DNA repair"/>
    <property type="evidence" value="ECO:0007669"/>
    <property type="project" value="TreeGrafter"/>
</dbReference>
<dbReference type="InterPro" id="IPR050155">
    <property type="entry name" value="HAD-like_hydrolase_sf"/>
</dbReference>
<dbReference type="PANTHER" id="PTHR43434:SF1">
    <property type="entry name" value="PHOSPHOGLYCOLATE PHOSPHATASE"/>
    <property type="match status" value="1"/>
</dbReference>
<dbReference type="SFLD" id="SFLDS00003">
    <property type="entry name" value="Haloacid_Dehalogenase"/>
    <property type="match status" value="1"/>
</dbReference>
<dbReference type="GO" id="GO:0008967">
    <property type="term" value="F:phosphoglycolate phosphatase activity"/>
    <property type="evidence" value="ECO:0007669"/>
    <property type="project" value="TreeGrafter"/>
</dbReference>
<dbReference type="Proteomes" id="UP001273589">
    <property type="component" value="Unassembled WGS sequence"/>
</dbReference>
<gene>
    <name evidence="1" type="ORF">PV367_27375</name>
</gene>
<dbReference type="InterPro" id="IPR023214">
    <property type="entry name" value="HAD_sf"/>
</dbReference>
<dbReference type="SFLD" id="SFLDG01129">
    <property type="entry name" value="C1.5:_HAD__Beta-PGM__Phosphata"/>
    <property type="match status" value="1"/>
</dbReference>
<dbReference type="Gene3D" id="1.10.150.240">
    <property type="entry name" value="Putative phosphatase, domain 2"/>
    <property type="match status" value="1"/>
</dbReference>
<reference evidence="1" key="1">
    <citation type="journal article" date="2023" name="Microb. Genom.">
        <title>Mesoterricola silvestris gen. nov., sp. nov., Mesoterricola sediminis sp. nov., Geothrix oryzae sp. nov., Geothrix edaphica sp. nov., Geothrix rubra sp. nov., and Geothrix limicola sp. nov., six novel members of Acidobacteriota isolated from soils.</title>
        <authorList>
            <person name="Weisberg A.J."/>
            <person name="Pearce E."/>
            <person name="Kramer C.G."/>
            <person name="Chang J.H."/>
            <person name="Clarke C.R."/>
        </authorList>
    </citation>
    <scope>NUCLEOTIDE SEQUENCE</scope>
    <source>
        <strain evidence="1">ND06-05F</strain>
    </source>
</reference>
<dbReference type="InterPro" id="IPR023198">
    <property type="entry name" value="PGP-like_dom2"/>
</dbReference>
<dbReference type="InterPro" id="IPR036412">
    <property type="entry name" value="HAD-like_sf"/>
</dbReference>
<dbReference type="SUPFAM" id="SSF56784">
    <property type="entry name" value="HAD-like"/>
    <property type="match status" value="1"/>
</dbReference>
<dbReference type="EMBL" id="JARAWN010000206">
    <property type="protein sequence ID" value="MDX3133418.1"/>
    <property type="molecule type" value="Genomic_DNA"/>
</dbReference>
<accession>A0AAJ2PUA6</accession>
<keyword evidence="1" id="KW-0378">Hydrolase</keyword>
<dbReference type="NCBIfam" id="TIGR01549">
    <property type="entry name" value="HAD-SF-IA-v1"/>
    <property type="match status" value="1"/>
</dbReference>
<dbReference type="AlphaFoldDB" id="A0AAJ2PUA6"/>
<dbReference type="GO" id="GO:0005829">
    <property type="term" value="C:cytosol"/>
    <property type="evidence" value="ECO:0007669"/>
    <property type="project" value="TreeGrafter"/>
</dbReference>
<proteinExistence type="predicted"/>
<protein>
    <submittedName>
        <fullName evidence="1">HAD-IA family hydrolase</fullName>
    </submittedName>
</protein>
<name>A0AAJ2PUA6_9ACTN</name>
<dbReference type="InterPro" id="IPR006439">
    <property type="entry name" value="HAD-SF_hydro_IA"/>
</dbReference>
<dbReference type="Pfam" id="PF13419">
    <property type="entry name" value="HAD_2"/>
    <property type="match status" value="1"/>
</dbReference>